<keyword evidence="3" id="KW-1185">Reference proteome</keyword>
<feature type="transmembrane region" description="Helical" evidence="1">
    <location>
        <begin position="12"/>
        <end position="30"/>
    </location>
</feature>
<dbReference type="EMBL" id="JAVDQH010000006">
    <property type="protein sequence ID" value="MDR6244035.1"/>
    <property type="molecule type" value="Genomic_DNA"/>
</dbReference>
<gene>
    <name evidence="2" type="ORF">JOC58_001928</name>
</gene>
<comment type="caution">
    <text evidence="2">The sequence shown here is derived from an EMBL/GenBank/DDBJ whole genome shotgun (WGS) entry which is preliminary data.</text>
</comment>
<organism evidence="2 3">
    <name type="scientific">Paenibacillus hunanensis</name>
    <dbReference type="NCBI Taxonomy" id="539262"/>
    <lineage>
        <taxon>Bacteria</taxon>
        <taxon>Bacillati</taxon>
        <taxon>Bacillota</taxon>
        <taxon>Bacilli</taxon>
        <taxon>Bacillales</taxon>
        <taxon>Paenibacillaceae</taxon>
        <taxon>Paenibacillus</taxon>
    </lineage>
</organism>
<reference evidence="2 3" key="1">
    <citation type="submission" date="2023-07" db="EMBL/GenBank/DDBJ databases">
        <title>Genomic Encyclopedia of Type Strains, Phase IV (KMG-IV): sequencing the most valuable type-strain genomes for metagenomic binning, comparative biology and taxonomic classification.</title>
        <authorList>
            <person name="Goeker M."/>
        </authorList>
    </citation>
    <scope>NUCLEOTIDE SEQUENCE [LARGE SCALE GENOMIC DNA]</scope>
    <source>
        <strain evidence="2 3">DSM 22170</strain>
    </source>
</reference>
<evidence type="ECO:0000313" key="3">
    <source>
        <dbReference type="Proteomes" id="UP001185028"/>
    </source>
</evidence>
<evidence type="ECO:0000256" key="1">
    <source>
        <dbReference type="SAM" id="Phobius"/>
    </source>
</evidence>
<proteinExistence type="predicted"/>
<accession>A0ABU1IXQ2</accession>
<keyword evidence="1" id="KW-1133">Transmembrane helix</keyword>
<dbReference type="Proteomes" id="UP001185028">
    <property type="component" value="Unassembled WGS sequence"/>
</dbReference>
<sequence length="46" mass="5326">MIALVLIEFADILKMIAASLSIVLSGRRLYRLVRRKLKNKQKKPTE</sequence>
<evidence type="ECO:0000313" key="2">
    <source>
        <dbReference type="EMBL" id="MDR6244035.1"/>
    </source>
</evidence>
<name>A0ABU1IXQ2_9BACL</name>
<keyword evidence="1" id="KW-0812">Transmembrane</keyword>
<keyword evidence="1" id="KW-0472">Membrane</keyword>
<protein>
    <submittedName>
        <fullName evidence="2">Uncharacterized protein</fullName>
    </submittedName>
</protein>
<dbReference type="RefSeq" id="WP_188775834.1">
    <property type="nucleotide sequence ID" value="NZ_BMMB01000005.1"/>
</dbReference>